<name>A0AAV2PI18_MEGNR</name>
<feature type="region of interest" description="Disordered" evidence="1">
    <location>
        <begin position="167"/>
        <end position="194"/>
    </location>
</feature>
<comment type="caution">
    <text evidence="3">The sequence shown here is derived from an EMBL/GenBank/DDBJ whole genome shotgun (WGS) entry which is preliminary data.</text>
</comment>
<organism evidence="3 4">
    <name type="scientific">Meganyctiphanes norvegica</name>
    <name type="common">Northern krill</name>
    <name type="synonym">Thysanopoda norvegica</name>
    <dbReference type="NCBI Taxonomy" id="48144"/>
    <lineage>
        <taxon>Eukaryota</taxon>
        <taxon>Metazoa</taxon>
        <taxon>Ecdysozoa</taxon>
        <taxon>Arthropoda</taxon>
        <taxon>Crustacea</taxon>
        <taxon>Multicrustacea</taxon>
        <taxon>Malacostraca</taxon>
        <taxon>Eumalacostraca</taxon>
        <taxon>Eucarida</taxon>
        <taxon>Euphausiacea</taxon>
        <taxon>Euphausiidae</taxon>
        <taxon>Meganyctiphanes</taxon>
    </lineage>
</organism>
<feature type="transmembrane region" description="Helical" evidence="2">
    <location>
        <begin position="65"/>
        <end position="88"/>
    </location>
</feature>
<dbReference type="EMBL" id="CAXKWB010000193">
    <property type="protein sequence ID" value="CAL4059776.1"/>
    <property type="molecule type" value="Genomic_DNA"/>
</dbReference>
<dbReference type="Proteomes" id="UP001497623">
    <property type="component" value="Unassembled WGS sequence"/>
</dbReference>
<reference evidence="3 4" key="1">
    <citation type="submission" date="2024-05" db="EMBL/GenBank/DDBJ databases">
        <authorList>
            <person name="Wallberg A."/>
        </authorList>
    </citation>
    <scope>NUCLEOTIDE SEQUENCE [LARGE SCALE GENOMIC DNA]</scope>
</reference>
<keyword evidence="2" id="KW-0472">Membrane</keyword>
<gene>
    <name evidence="3" type="ORF">MNOR_LOCUS819</name>
</gene>
<feature type="region of interest" description="Disordered" evidence="1">
    <location>
        <begin position="1"/>
        <end position="57"/>
    </location>
</feature>
<evidence type="ECO:0000256" key="1">
    <source>
        <dbReference type="SAM" id="MobiDB-lite"/>
    </source>
</evidence>
<keyword evidence="2" id="KW-0812">Transmembrane</keyword>
<proteinExistence type="predicted"/>
<evidence type="ECO:0000313" key="4">
    <source>
        <dbReference type="Proteomes" id="UP001497623"/>
    </source>
</evidence>
<evidence type="ECO:0000313" key="3">
    <source>
        <dbReference type="EMBL" id="CAL4059776.1"/>
    </source>
</evidence>
<accession>A0AAV2PI18</accession>
<keyword evidence="4" id="KW-1185">Reference proteome</keyword>
<protein>
    <submittedName>
        <fullName evidence="3">Uncharacterized protein</fullName>
    </submittedName>
</protein>
<evidence type="ECO:0000256" key="2">
    <source>
        <dbReference type="SAM" id="Phobius"/>
    </source>
</evidence>
<dbReference type="AlphaFoldDB" id="A0AAV2PI18"/>
<sequence length="289" mass="31947">MADSDAEWVGADIPPWRPQDSKPTPRPRPRPRPTVRPMRPHIPPPSTGHDAADRLPTKSGLSNSAVLALSIGGVLGVVLVLLLVYMFVLRKKYNSVKTQKNDAEYQLRIEDAAHVINKMDETCNTYVNTTDLQKLVNTVRAKGKSQERLPVPPRLLKPALSVPLSSDNINNGFTPDEDVTVRPPKPAPSHYKPPLVPPYETVVLNPEYNSKGNYGESNGVYHNVDDKNDSKEPKFLIPFKTMSIEEAQLVATTDSSKLSQSSSIKKSSISPIIRPKVEVPKVEVPKVLK</sequence>
<keyword evidence="2" id="KW-1133">Transmembrane helix</keyword>